<name>A0A2N9YI03_9GAMM</name>
<dbReference type="Proteomes" id="UP000234271">
    <property type="component" value="Chromosome"/>
</dbReference>
<gene>
    <name evidence="1" type="ORF">BLE401_16235</name>
</gene>
<dbReference type="EMBL" id="CP018889">
    <property type="protein sequence ID" value="AUI70093.1"/>
    <property type="molecule type" value="Genomic_DNA"/>
</dbReference>
<accession>A0A2N9YI03</accession>
<dbReference type="OrthoDB" id="7632458at2"/>
<protein>
    <submittedName>
        <fullName evidence="1">Uncharacterized protein</fullName>
    </submittedName>
</protein>
<evidence type="ECO:0000313" key="2">
    <source>
        <dbReference type="Proteomes" id="UP000234271"/>
    </source>
</evidence>
<reference evidence="2" key="1">
    <citation type="submission" date="2016-12" db="EMBL/GenBank/DDBJ databases">
        <title>Complete Genome Sequence of Beggiatoa leptomitiformis D-401.</title>
        <authorList>
            <person name="Fomenkov A."/>
            <person name="Vincze T."/>
            <person name="Grabovich M."/>
            <person name="Anton B.P."/>
            <person name="Dubinina G."/>
            <person name="Orlova M."/>
            <person name="Belousova E."/>
            <person name="Roberts R.J."/>
        </authorList>
    </citation>
    <scope>NUCLEOTIDE SEQUENCE [LARGE SCALE GENOMIC DNA]</scope>
    <source>
        <strain evidence="2">D-401</strain>
    </source>
</reference>
<dbReference type="AlphaFoldDB" id="A0A2N9YI03"/>
<organism evidence="1 2">
    <name type="scientific">Beggiatoa leptomitoformis</name>
    <dbReference type="NCBI Taxonomy" id="288004"/>
    <lineage>
        <taxon>Bacteria</taxon>
        <taxon>Pseudomonadati</taxon>
        <taxon>Pseudomonadota</taxon>
        <taxon>Gammaproteobacteria</taxon>
        <taxon>Thiotrichales</taxon>
        <taxon>Thiotrichaceae</taxon>
        <taxon>Beggiatoa</taxon>
    </lineage>
</organism>
<evidence type="ECO:0000313" key="1">
    <source>
        <dbReference type="EMBL" id="AUI70093.1"/>
    </source>
</evidence>
<sequence length="356" mass="41322">MLKRLFLPQRYQQTHHNVITPTLTSNGRREWVMGRSLCHYRLFDLQEVPSHRWDAVLTHKIRQWSPFNQYQQYIAWQGAHVQVWVWEQARHQQALVDNAIKQIHSLPETVLYPRPKMDGIRLLSCLEGVEGQIWQAGLLVGSRWWETSPTLLDWQRFQRAHGLALSDHVPAVETFPFLDKTWAKTHQLFSGALLRQERLWFLLGSALLLTLAMWQGISIWKWQQATISIQTDIDALMGQSAPILDARTATLADKQRLERLLSLNSQPTQLLLLTQVAEKLPQKVKLVDWFYQTGTLKFAIEATSIDPRFYVETFQNIPLFREVQTESGRTANQLIISMRVEAEKPNLAQADKTQGQ</sequence>
<dbReference type="KEGG" id="blep:AL038_08070"/>
<keyword evidence="2" id="KW-1185">Reference proteome</keyword>
<proteinExistence type="predicted"/>
<dbReference type="STRING" id="288004.AL038_08070"/>
<dbReference type="RefSeq" id="WP_062151556.1">
    <property type="nucleotide sequence ID" value="NZ_CP012373.2"/>
</dbReference>